<dbReference type="Proteomes" id="UP000266861">
    <property type="component" value="Unassembled WGS sequence"/>
</dbReference>
<gene>
    <name evidence="1" type="ORF">Glove_543g11</name>
</gene>
<reference evidence="1 2" key="1">
    <citation type="submission" date="2018-08" db="EMBL/GenBank/DDBJ databases">
        <title>Genome and evolution of the arbuscular mycorrhizal fungus Diversispora epigaea (formerly Glomus versiforme) and its bacterial endosymbionts.</title>
        <authorList>
            <person name="Sun X."/>
            <person name="Fei Z."/>
            <person name="Harrison M."/>
        </authorList>
    </citation>
    <scope>NUCLEOTIDE SEQUENCE [LARGE SCALE GENOMIC DNA]</scope>
    <source>
        <strain evidence="1 2">IT104</strain>
    </source>
</reference>
<name>A0A397GCH1_9GLOM</name>
<keyword evidence="2" id="KW-1185">Reference proteome</keyword>
<proteinExistence type="predicted"/>
<comment type="caution">
    <text evidence="1">The sequence shown here is derived from an EMBL/GenBank/DDBJ whole genome shotgun (WGS) entry which is preliminary data.</text>
</comment>
<dbReference type="STRING" id="1348612.A0A397GCH1"/>
<accession>A0A397GCH1</accession>
<dbReference type="OrthoDB" id="2406389at2759"/>
<organism evidence="1 2">
    <name type="scientific">Diversispora epigaea</name>
    <dbReference type="NCBI Taxonomy" id="1348612"/>
    <lineage>
        <taxon>Eukaryota</taxon>
        <taxon>Fungi</taxon>
        <taxon>Fungi incertae sedis</taxon>
        <taxon>Mucoromycota</taxon>
        <taxon>Glomeromycotina</taxon>
        <taxon>Glomeromycetes</taxon>
        <taxon>Diversisporales</taxon>
        <taxon>Diversisporaceae</taxon>
        <taxon>Diversispora</taxon>
    </lineage>
</organism>
<protein>
    <submittedName>
        <fullName evidence="1">Uncharacterized protein</fullName>
    </submittedName>
</protein>
<sequence>MTIPGISNWCEWTWPIEGEYACYIKTRAIPNLGNWILFSPSQIQNFVKGEINQPSPQLSESTKPKSPWKIPIPHASKLCLKRLGLQELTSELQNRGIDCLHLRNRSMLNKKYNTRPMNDEEFPLSSGWATKEVQKYGKKGGGKRIKKRISTILEQYFLAGNVDKTIDHWSIDARQDAWFSASSLHSAIENLEIKPKWISIISDNGPHYHNSELMIIMSKWFEWYGIYVKKWIFLEAGEAKTTVDSHYAQISLSIKRYIKIGGEIQEGNDITLAIQDVAGTSVAHIEPNRNRGKKSLILNYK</sequence>
<dbReference type="AlphaFoldDB" id="A0A397GCH1"/>
<dbReference type="EMBL" id="PQFF01000462">
    <property type="protein sequence ID" value="RHZ48651.1"/>
    <property type="molecule type" value="Genomic_DNA"/>
</dbReference>
<evidence type="ECO:0000313" key="2">
    <source>
        <dbReference type="Proteomes" id="UP000266861"/>
    </source>
</evidence>
<evidence type="ECO:0000313" key="1">
    <source>
        <dbReference type="EMBL" id="RHZ48651.1"/>
    </source>
</evidence>